<reference evidence="3 4" key="1">
    <citation type="submission" date="2020-10" db="EMBL/GenBank/DDBJ databases">
        <title>Connecting structure to function with the recovery of over 1000 high-quality activated sludge metagenome-assembled genomes encoding full-length rRNA genes using long-read sequencing.</title>
        <authorList>
            <person name="Singleton C.M."/>
            <person name="Petriglieri F."/>
            <person name="Kristensen J.M."/>
            <person name="Kirkegaard R.H."/>
            <person name="Michaelsen T.Y."/>
            <person name="Andersen M.H."/>
            <person name="Karst S.M."/>
            <person name="Dueholm M.S."/>
            <person name="Nielsen P.H."/>
            <person name="Albertsen M."/>
        </authorList>
    </citation>
    <scope>NUCLEOTIDE SEQUENCE [LARGE SCALE GENOMIC DNA]</scope>
    <source>
        <strain evidence="3">Lyne_18-Q3-R50-59_MAXAC.006</strain>
    </source>
</reference>
<name>A0A936TF22_9ACTN</name>
<protein>
    <submittedName>
        <fullName evidence="3">Uncharacterized protein</fullName>
    </submittedName>
</protein>
<gene>
    <name evidence="3" type="ORF">IPN02_10890</name>
</gene>
<evidence type="ECO:0000313" key="4">
    <source>
        <dbReference type="Proteomes" id="UP000727993"/>
    </source>
</evidence>
<keyword evidence="2" id="KW-0472">Membrane</keyword>
<sequence length="364" mass="37613">MDGLGGRRQRPVQGFGGLGFWGVIVSAVMVLGAMFVPAAAGAQDDPPVVVPEFCAPLSDVLDNAGSIPVDDEDYQQQSAEGAELIAALRQVAPAELALLLDELDAFSASASAQIDAAGGISGLTQQQREDLLEGYAQVLDPITAFYEQSCPGANIDARLYPECEVDGDVLPPQLVVLNVSQNPVDVVAGEIAFTVASFDIEFNDVPADLQPDDVLINGVSGLVEVGSCDDFQGDGEEDDEFASFFVATFTGGCPADAPPKLPRLEIGLTPEGQASLDEALESEPGPFPVIFDVDDFTVVGKFPGGLDLRLEADATVPEVSLDGVSIPVELIEPDCGPGQPSAPDSALSGPASAVAAPLAPKFTG</sequence>
<accession>A0A936TF22</accession>
<evidence type="ECO:0000256" key="1">
    <source>
        <dbReference type="SAM" id="MobiDB-lite"/>
    </source>
</evidence>
<organism evidence="3 4">
    <name type="scientific">Candidatus Neomicrothrix subdominans</name>
    <dbReference type="NCBI Taxonomy" id="2954438"/>
    <lineage>
        <taxon>Bacteria</taxon>
        <taxon>Bacillati</taxon>
        <taxon>Actinomycetota</taxon>
        <taxon>Acidimicrobiia</taxon>
        <taxon>Acidimicrobiales</taxon>
        <taxon>Microthrixaceae</taxon>
        <taxon>Candidatus Neomicrothrix</taxon>
    </lineage>
</organism>
<proteinExistence type="predicted"/>
<feature type="transmembrane region" description="Helical" evidence="2">
    <location>
        <begin position="12"/>
        <end position="36"/>
    </location>
</feature>
<evidence type="ECO:0000313" key="3">
    <source>
        <dbReference type="EMBL" id="MBK9297314.1"/>
    </source>
</evidence>
<dbReference type="AlphaFoldDB" id="A0A936TF22"/>
<keyword evidence="2" id="KW-1133">Transmembrane helix</keyword>
<comment type="caution">
    <text evidence="3">The sequence shown here is derived from an EMBL/GenBank/DDBJ whole genome shotgun (WGS) entry which is preliminary data.</text>
</comment>
<dbReference type="EMBL" id="JADJZA010000007">
    <property type="protein sequence ID" value="MBK9297314.1"/>
    <property type="molecule type" value="Genomic_DNA"/>
</dbReference>
<dbReference type="Proteomes" id="UP000727993">
    <property type="component" value="Unassembled WGS sequence"/>
</dbReference>
<feature type="region of interest" description="Disordered" evidence="1">
    <location>
        <begin position="334"/>
        <end position="364"/>
    </location>
</feature>
<evidence type="ECO:0000256" key="2">
    <source>
        <dbReference type="SAM" id="Phobius"/>
    </source>
</evidence>
<keyword evidence="2" id="KW-0812">Transmembrane</keyword>